<dbReference type="AlphaFoldDB" id="A0A8H5TB39"/>
<feature type="region of interest" description="Disordered" evidence="1">
    <location>
        <begin position="1"/>
        <end position="158"/>
    </location>
</feature>
<comment type="caution">
    <text evidence="2">The sequence shown here is derived from an EMBL/GenBank/DDBJ whole genome shotgun (WGS) entry which is preliminary data.</text>
</comment>
<evidence type="ECO:0000313" key="3">
    <source>
        <dbReference type="Proteomes" id="UP000567885"/>
    </source>
</evidence>
<feature type="compositionally biased region" description="Low complexity" evidence="1">
    <location>
        <begin position="119"/>
        <end position="147"/>
    </location>
</feature>
<reference evidence="2 3" key="1">
    <citation type="submission" date="2020-05" db="EMBL/GenBank/DDBJ databases">
        <title>Identification and distribution of gene clusters putatively required for synthesis of sphingolipid metabolism inhibitors in phylogenetically diverse species of the filamentous fungus Fusarium.</title>
        <authorList>
            <person name="Kim H.-S."/>
            <person name="Busman M."/>
            <person name="Brown D.W."/>
            <person name="Divon H."/>
            <person name="Uhlig S."/>
            <person name="Proctor R.H."/>
        </authorList>
    </citation>
    <scope>NUCLEOTIDE SEQUENCE [LARGE SCALE GENOMIC DNA]</scope>
    <source>
        <strain evidence="2 3">NRRL 20693</strain>
    </source>
</reference>
<feature type="compositionally biased region" description="Polar residues" evidence="1">
    <location>
        <begin position="148"/>
        <end position="158"/>
    </location>
</feature>
<feature type="compositionally biased region" description="Polar residues" evidence="1">
    <location>
        <begin position="1"/>
        <end position="25"/>
    </location>
</feature>
<feature type="compositionally biased region" description="Acidic residues" evidence="1">
    <location>
        <begin position="65"/>
        <end position="108"/>
    </location>
</feature>
<protein>
    <submittedName>
        <fullName evidence="2">Uncharacterized protein</fullName>
    </submittedName>
</protein>
<proteinExistence type="predicted"/>
<sequence>MPRSNKTNSGKSQQVLRRSTRSNRGQLDPFLLANYVVGEAASRASSGPRRRRATMYTSTAGSAADGEEESGDEEGDDDEEEDDDGEGDKEDEIEDEEEVKADDQDEIQDCATTASQISQPNHVQQFPLQQQQVLPQQVVTPATQQSQSGSPTQVQQTVTPALAHQPMAVQPDQTMTLQGVEDFETNLRILDHNPLFGSVPQDWSIPEL</sequence>
<accession>A0A8H5TB39</accession>
<evidence type="ECO:0000313" key="2">
    <source>
        <dbReference type="EMBL" id="KAF5666388.1"/>
    </source>
</evidence>
<evidence type="ECO:0000256" key="1">
    <source>
        <dbReference type="SAM" id="MobiDB-lite"/>
    </source>
</evidence>
<dbReference type="EMBL" id="JAAGWQ010000109">
    <property type="protein sequence ID" value="KAF5666388.1"/>
    <property type="molecule type" value="Genomic_DNA"/>
</dbReference>
<dbReference type="Proteomes" id="UP000567885">
    <property type="component" value="Unassembled WGS sequence"/>
</dbReference>
<keyword evidence="3" id="KW-1185">Reference proteome</keyword>
<organism evidence="2 3">
    <name type="scientific">Fusarium heterosporum</name>
    <dbReference type="NCBI Taxonomy" id="42747"/>
    <lineage>
        <taxon>Eukaryota</taxon>
        <taxon>Fungi</taxon>
        <taxon>Dikarya</taxon>
        <taxon>Ascomycota</taxon>
        <taxon>Pezizomycotina</taxon>
        <taxon>Sordariomycetes</taxon>
        <taxon>Hypocreomycetidae</taxon>
        <taxon>Hypocreales</taxon>
        <taxon>Nectriaceae</taxon>
        <taxon>Fusarium</taxon>
        <taxon>Fusarium heterosporum species complex</taxon>
    </lineage>
</organism>
<name>A0A8H5TB39_FUSHE</name>
<gene>
    <name evidence="2" type="ORF">FHETE_6272</name>
</gene>